<feature type="transmembrane region" description="Helical" evidence="8">
    <location>
        <begin position="402"/>
        <end position="423"/>
    </location>
</feature>
<sequence>MKVTQDDTYSEHRPLSITKSDTLFLYSSVVTAELLLVATGSSMVWPSPVLGKLASNDTATNPIGRQITTVEISMLTGIPQFTNILGLLFCPKLSDVIGRKRYLLLAGIGMLISGVALAFSDRILYMILCRCIFGFFGVMSVVPVYVAEICEDRNRGKFGCYTGMLHQIGHLFGFVVGPFLSVRYFTLVVTAPLLVFITAFPLMPETPVYLLKHGRITECKASLKKLRRNKNDDELELDLRRLEERLRNEPEGDVLSLLKKREHLFGLLLSLLPVMLRYSSGVTVLFTFLAPFFDSAKTGISGDLVAIIIAIAKICFFLLTSLVVDRFGRRKMLLVSSCSTAVPLFALGIYFYLHHVQSPVVEYLQWLPFTGLLATVCCFGLGVGPIPTYLMTEFFPANLRTVSGSIVNSSGNVMSFVLTFLFPIVSEELGTEWCVWFFSANCLVGAVLIYLFLPETKGKNYSDVQKVLKR</sequence>
<feature type="transmembrane region" description="Helical" evidence="8">
    <location>
        <begin position="158"/>
        <end position="176"/>
    </location>
</feature>
<dbReference type="PANTHER" id="PTHR48021:SF47">
    <property type="entry name" value="GH17672P"/>
    <property type="match status" value="1"/>
</dbReference>
<feature type="transmembrane region" description="Helical" evidence="8">
    <location>
        <begin position="333"/>
        <end position="353"/>
    </location>
</feature>
<evidence type="ECO:0000256" key="2">
    <source>
        <dbReference type="ARBA" id="ARBA00022448"/>
    </source>
</evidence>
<proteinExistence type="predicted"/>
<evidence type="ECO:0000256" key="5">
    <source>
        <dbReference type="ARBA" id="ARBA00022692"/>
    </source>
</evidence>
<feature type="transmembrane region" description="Helical" evidence="8">
    <location>
        <begin position="72"/>
        <end position="90"/>
    </location>
</feature>
<dbReference type="InterPro" id="IPR050549">
    <property type="entry name" value="MFS_Trehalose_Transporter"/>
</dbReference>
<dbReference type="SUPFAM" id="SSF103473">
    <property type="entry name" value="MFS general substrate transporter"/>
    <property type="match status" value="1"/>
</dbReference>
<feature type="transmembrane region" description="Helical" evidence="8">
    <location>
        <begin position="365"/>
        <end position="390"/>
    </location>
</feature>
<keyword evidence="4" id="KW-0762">Sugar transport</keyword>
<evidence type="ECO:0000256" key="7">
    <source>
        <dbReference type="ARBA" id="ARBA00023136"/>
    </source>
</evidence>
<feature type="transmembrane region" description="Helical" evidence="8">
    <location>
        <begin position="182"/>
        <end position="203"/>
    </location>
</feature>
<dbReference type="FunFam" id="1.20.1250.20:FF:000218">
    <property type="entry name" value="facilitated trehalose transporter Tret1"/>
    <property type="match status" value="1"/>
</dbReference>
<comment type="subcellular location">
    <subcellularLocation>
        <location evidence="1">Cell membrane</location>
        <topology evidence="1">Multi-pass membrane protein</topology>
    </subcellularLocation>
</comment>
<reference evidence="10" key="1">
    <citation type="submission" date="2022-01" db="EMBL/GenBank/DDBJ databases">
        <authorList>
            <person name="King R."/>
        </authorList>
    </citation>
    <scope>NUCLEOTIDE SEQUENCE</scope>
</reference>
<feature type="transmembrane region" description="Helical" evidence="8">
    <location>
        <begin position="435"/>
        <end position="453"/>
    </location>
</feature>
<evidence type="ECO:0000313" key="10">
    <source>
        <dbReference type="EMBL" id="CAG9861740.1"/>
    </source>
</evidence>
<dbReference type="EMBL" id="OU900097">
    <property type="protein sequence ID" value="CAG9861740.1"/>
    <property type="molecule type" value="Genomic_DNA"/>
</dbReference>
<keyword evidence="7 8" id="KW-0472">Membrane</keyword>
<dbReference type="PROSITE" id="PS00216">
    <property type="entry name" value="SUGAR_TRANSPORT_1"/>
    <property type="match status" value="1"/>
</dbReference>
<evidence type="ECO:0000313" key="11">
    <source>
        <dbReference type="Proteomes" id="UP001153712"/>
    </source>
</evidence>
<dbReference type="InterPro" id="IPR005829">
    <property type="entry name" value="Sugar_transporter_CS"/>
</dbReference>
<dbReference type="GO" id="GO:0005886">
    <property type="term" value="C:plasma membrane"/>
    <property type="evidence" value="ECO:0007669"/>
    <property type="project" value="UniProtKB-SubCell"/>
</dbReference>
<feature type="domain" description="Major facilitator superfamily (MFS) profile" evidence="9">
    <location>
        <begin position="26"/>
        <end position="457"/>
    </location>
</feature>
<name>A0A9N9TT16_PHYSR</name>
<dbReference type="Pfam" id="PF00083">
    <property type="entry name" value="Sugar_tr"/>
    <property type="match status" value="1"/>
</dbReference>
<protein>
    <recommendedName>
        <fullName evidence="9">Major facilitator superfamily (MFS) profile domain-containing protein</fullName>
    </recommendedName>
</protein>
<dbReference type="PROSITE" id="PS50850">
    <property type="entry name" value="MFS"/>
    <property type="match status" value="1"/>
</dbReference>
<evidence type="ECO:0000256" key="6">
    <source>
        <dbReference type="ARBA" id="ARBA00022989"/>
    </source>
</evidence>
<keyword evidence="5 8" id="KW-0812">Transmembrane</keyword>
<dbReference type="Gene3D" id="1.20.1250.20">
    <property type="entry name" value="MFS general substrate transporter like domains"/>
    <property type="match status" value="1"/>
</dbReference>
<organism evidence="10 11">
    <name type="scientific">Phyllotreta striolata</name>
    <name type="common">Striped flea beetle</name>
    <name type="synonym">Crioceris striolata</name>
    <dbReference type="NCBI Taxonomy" id="444603"/>
    <lineage>
        <taxon>Eukaryota</taxon>
        <taxon>Metazoa</taxon>
        <taxon>Ecdysozoa</taxon>
        <taxon>Arthropoda</taxon>
        <taxon>Hexapoda</taxon>
        <taxon>Insecta</taxon>
        <taxon>Pterygota</taxon>
        <taxon>Neoptera</taxon>
        <taxon>Endopterygota</taxon>
        <taxon>Coleoptera</taxon>
        <taxon>Polyphaga</taxon>
        <taxon>Cucujiformia</taxon>
        <taxon>Chrysomeloidea</taxon>
        <taxon>Chrysomelidae</taxon>
        <taxon>Galerucinae</taxon>
        <taxon>Alticini</taxon>
        <taxon>Phyllotreta</taxon>
    </lineage>
</organism>
<evidence type="ECO:0000256" key="4">
    <source>
        <dbReference type="ARBA" id="ARBA00022597"/>
    </source>
</evidence>
<dbReference type="GO" id="GO:0022857">
    <property type="term" value="F:transmembrane transporter activity"/>
    <property type="evidence" value="ECO:0007669"/>
    <property type="project" value="InterPro"/>
</dbReference>
<feature type="transmembrane region" description="Helical" evidence="8">
    <location>
        <begin position="102"/>
        <end position="119"/>
    </location>
</feature>
<feature type="transmembrane region" description="Helical" evidence="8">
    <location>
        <begin position="23"/>
        <end position="45"/>
    </location>
</feature>
<evidence type="ECO:0000256" key="1">
    <source>
        <dbReference type="ARBA" id="ARBA00004651"/>
    </source>
</evidence>
<evidence type="ECO:0000256" key="8">
    <source>
        <dbReference type="SAM" id="Phobius"/>
    </source>
</evidence>
<dbReference type="OrthoDB" id="4540492at2759"/>
<gene>
    <name evidence="10" type="ORF">PHYEVI_LOCUS8070</name>
</gene>
<feature type="transmembrane region" description="Helical" evidence="8">
    <location>
        <begin position="264"/>
        <end position="292"/>
    </location>
</feature>
<keyword evidence="3" id="KW-1003">Cell membrane</keyword>
<dbReference type="PANTHER" id="PTHR48021">
    <property type="match status" value="1"/>
</dbReference>
<keyword evidence="2" id="KW-0813">Transport</keyword>
<keyword evidence="11" id="KW-1185">Reference proteome</keyword>
<accession>A0A9N9TT16</accession>
<dbReference type="InterPro" id="IPR005828">
    <property type="entry name" value="MFS_sugar_transport-like"/>
</dbReference>
<dbReference type="InterPro" id="IPR036259">
    <property type="entry name" value="MFS_trans_sf"/>
</dbReference>
<feature type="transmembrane region" description="Helical" evidence="8">
    <location>
        <begin position="304"/>
        <end position="324"/>
    </location>
</feature>
<keyword evidence="6 8" id="KW-1133">Transmembrane helix</keyword>
<evidence type="ECO:0000259" key="9">
    <source>
        <dbReference type="PROSITE" id="PS50850"/>
    </source>
</evidence>
<dbReference type="AlphaFoldDB" id="A0A9N9TT16"/>
<dbReference type="InterPro" id="IPR020846">
    <property type="entry name" value="MFS_dom"/>
</dbReference>
<evidence type="ECO:0000256" key="3">
    <source>
        <dbReference type="ARBA" id="ARBA00022475"/>
    </source>
</evidence>
<dbReference type="Proteomes" id="UP001153712">
    <property type="component" value="Chromosome 4"/>
</dbReference>
<feature type="transmembrane region" description="Helical" evidence="8">
    <location>
        <begin position="125"/>
        <end position="146"/>
    </location>
</feature>